<dbReference type="Gene3D" id="3.20.20.20">
    <property type="entry name" value="Dihydropteroate synthase-like"/>
    <property type="match status" value="1"/>
</dbReference>
<protein>
    <submittedName>
        <fullName evidence="2">Pterin binding enzyme</fullName>
    </submittedName>
</protein>
<feature type="domain" description="Pterin-binding" evidence="1">
    <location>
        <begin position="96"/>
        <end position="368"/>
    </location>
</feature>
<reference evidence="2 3" key="1">
    <citation type="submission" date="2019-02" db="EMBL/GenBank/DDBJ databases">
        <title>Deep-cultivation of Planctomycetes and their phenomic and genomic characterization uncovers novel biology.</title>
        <authorList>
            <person name="Wiegand S."/>
            <person name="Jogler M."/>
            <person name="Boedeker C."/>
            <person name="Pinto D."/>
            <person name="Vollmers J."/>
            <person name="Rivas-Marin E."/>
            <person name="Kohn T."/>
            <person name="Peeters S.H."/>
            <person name="Heuer A."/>
            <person name="Rast P."/>
            <person name="Oberbeckmann S."/>
            <person name="Bunk B."/>
            <person name="Jeske O."/>
            <person name="Meyerdierks A."/>
            <person name="Storesund J.E."/>
            <person name="Kallscheuer N."/>
            <person name="Luecker S."/>
            <person name="Lage O.M."/>
            <person name="Pohl T."/>
            <person name="Merkel B.J."/>
            <person name="Hornburger P."/>
            <person name="Mueller R.-W."/>
            <person name="Bruemmer F."/>
            <person name="Labrenz M."/>
            <person name="Spormann A.M."/>
            <person name="Op den Camp H."/>
            <person name="Overmann J."/>
            <person name="Amann R."/>
            <person name="Jetten M.S.M."/>
            <person name="Mascher T."/>
            <person name="Medema M.H."/>
            <person name="Devos D.P."/>
            <person name="Kaster A.-K."/>
            <person name="Ovreas L."/>
            <person name="Rohde M."/>
            <person name="Galperin M.Y."/>
            <person name="Jogler C."/>
        </authorList>
    </citation>
    <scope>NUCLEOTIDE SEQUENCE [LARGE SCALE GENOMIC DNA]</scope>
    <source>
        <strain evidence="2 3">Pla175</strain>
    </source>
</reference>
<sequence length="471" mass="50317">MPTEHFHFVTGRLAEPVLRSTVAPLAQRLGFAYSIEALPITVAALMTPEWIAGRTRPPAAATRLMTPGYCGGDLAPIAEATGLPVERGPKDLRRLPGHFGQAADPPKLDAYTTQIVAEINHCPRLTLQEIVAVARGLAGDGADIIDLGCDPGRRWAGVADAVKALRDLGLRVSIDSFDPTEVTEAAAAGAELVLSVNSTNRDAAADWGVEVVVVPDAAETLAGFDQTIERLASAGVPMRIDPILEPIGMGFARSLRRYFTTRDRYPELAMLMGVGNLTELTEVDTTGVNLLLLAICEELRIGSVLTTQVIPWAAGCVRECDLARRLAHYAVSQGALPKHVGSGLVTLRDADPTGPTAAEIAALAEAVRDNNYRLFACEGETHLVGAGLHLHDADPFALFEQLSQSGPDGATPRNLSPSHAFYLGYELHKAATALTLGKHYEQDEALDWGYLTRPEASHRPRRTGRAAEGSP</sequence>
<organism evidence="2 3">
    <name type="scientific">Pirellulimonas nuda</name>
    <dbReference type="NCBI Taxonomy" id="2528009"/>
    <lineage>
        <taxon>Bacteria</taxon>
        <taxon>Pseudomonadati</taxon>
        <taxon>Planctomycetota</taxon>
        <taxon>Planctomycetia</taxon>
        <taxon>Pirellulales</taxon>
        <taxon>Lacipirellulaceae</taxon>
        <taxon>Pirellulimonas</taxon>
    </lineage>
</organism>
<dbReference type="PANTHER" id="PTHR20941">
    <property type="entry name" value="FOLATE SYNTHESIS PROTEINS"/>
    <property type="match status" value="1"/>
</dbReference>
<dbReference type="GO" id="GO:0046654">
    <property type="term" value="P:tetrahydrofolate biosynthetic process"/>
    <property type="evidence" value="ECO:0007669"/>
    <property type="project" value="TreeGrafter"/>
</dbReference>
<dbReference type="PANTHER" id="PTHR20941:SF1">
    <property type="entry name" value="FOLIC ACID SYNTHESIS PROTEIN FOL1"/>
    <property type="match status" value="1"/>
</dbReference>
<dbReference type="SUPFAM" id="SSF51717">
    <property type="entry name" value="Dihydropteroate synthetase-like"/>
    <property type="match status" value="1"/>
</dbReference>
<dbReference type="Pfam" id="PF20123">
    <property type="entry name" value="DUF6513"/>
    <property type="match status" value="1"/>
</dbReference>
<dbReference type="OrthoDB" id="4029442at2"/>
<evidence type="ECO:0000313" key="3">
    <source>
        <dbReference type="Proteomes" id="UP000317429"/>
    </source>
</evidence>
<name>A0A518DEI8_9BACT</name>
<evidence type="ECO:0000259" key="1">
    <source>
        <dbReference type="PROSITE" id="PS50972"/>
    </source>
</evidence>
<dbReference type="PROSITE" id="PS50972">
    <property type="entry name" value="PTERIN_BINDING"/>
    <property type="match status" value="1"/>
</dbReference>
<keyword evidence="3" id="KW-1185">Reference proteome</keyword>
<dbReference type="InterPro" id="IPR011005">
    <property type="entry name" value="Dihydropteroate_synth-like_sf"/>
</dbReference>
<proteinExistence type="predicted"/>
<evidence type="ECO:0000313" key="2">
    <source>
        <dbReference type="EMBL" id="QDU89891.1"/>
    </source>
</evidence>
<dbReference type="InterPro" id="IPR000489">
    <property type="entry name" value="Pterin-binding_dom"/>
</dbReference>
<dbReference type="Pfam" id="PF00809">
    <property type="entry name" value="Pterin_bind"/>
    <property type="match status" value="1"/>
</dbReference>
<dbReference type="Proteomes" id="UP000317429">
    <property type="component" value="Chromosome"/>
</dbReference>
<dbReference type="GO" id="GO:0005829">
    <property type="term" value="C:cytosol"/>
    <property type="evidence" value="ECO:0007669"/>
    <property type="project" value="TreeGrafter"/>
</dbReference>
<dbReference type="RefSeq" id="WP_145287271.1">
    <property type="nucleotide sequence ID" value="NZ_CP036291.1"/>
</dbReference>
<dbReference type="AlphaFoldDB" id="A0A518DEI8"/>
<accession>A0A518DEI8</accession>
<dbReference type="EMBL" id="CP036291">
    <property type="protein sequence ID" value="QDU89891.1"/>
    <property type="molecule type" value="Genomic_DNA"/>
</dbReference>
<gene>
    <name evidence="2" type="ORF">Pla175_32880</name>
</gene>
<dbReference type="GO" id="GO:0004156">
    <property type="term" value="F:dihydropteroate synthase activity"/>
    <property type="evidence" value="ECO:0007669"/>
    <property type="project" value="TreeGrafter"/>
</dbReference>
<dbReference type="KEGG" id="pnd:Pla175_32880"/>
<dbReference type="InterPro" id="IPR045031">
    <property type="entry name" value="DHP_synth-like"/>
</dbReference>
<dbReference type="InterPro" id="IPR045406">
    <property type="entry name" value="DUF6513"/>
</dbReference>